<feature type="compositionally biased region" description="Pro residues" evidence="1">
    <location>
        <begin position="215"/>
        <end position="228"/>
    </location>
</feature>
<dbReference type="Proteomes" id="UP000270094">
    <property type="component" value="Unassembled WGS sequence"/>
</dbReference>
<reference evidence="2 3" key="1">
    <citation type="submission" date="2018-11" db="EMBL/GenBank/DDBJ databases">
        <authorList>
            <consortium name="Pathogen Informatics"/>
        </authorList>
    </citation>
    <scope>NUCLEOTIDE SEQUENCE [LARGE SCALE GENOMIC DNA]</scope>
</reference>
<evidence type="ECO:0000313" key="2">
    <source>
        <dbReference type="EMBL" id="VDM75233.1"/>
    </source>
</evidence>
<evidence type="ECO:0000313" key="3">
    <source>
        <dbReference type="Proteomes" id="UP000270094"/>
    </source>
</evidence>
<evidence type="ECO:0000256" key="1">
    <source>
        <dbReference type="SAM" id="MobiDB-lite"/>
    </source>
</evidence>
<dbReference type="EMBL" id="UYYB01095073">
    <property type="protein sequence ID" value="VDM75233.1"/>
    <property type="molecule type" value="Genomic_DNA"/>
</dbReference>
<feature type="region of interest" description="Disordered" evidence="1">
    <location>
        <begin position="148"/>
        <end position="167"/>
    </location>
</feature>
<feature type="region of interest" description="Disordered" evidence="1">
    <location>
        <begin position="202"/>
        <end position="231"/>
    </location>
</feature>
<sequence>MNSLFPFAHGMLLLKFPGVGEREEEEGDGGAISSSCGCTACPCSPPVHQPPRPIHPTVVQPLQSNPQQYIYSSPVPKDPFSMPIDEGALPESPPYLLFTPKAEIEEPRSYINEPTRLSATAGEIPQLSPTARIFTELEKPLSSKRIPINSGRSAYETPYPAPPSRAPTKDARIEIVVPMTTSFTYAEAGKEFQTAIRPTTVESSIDQKTPSQPGYVPPNVEPRGPIPPANHADVAEQAISPYAAEGKIFHGFF</sequence>
<organism evidence="2 3">
    <name type="scientific">Strongylus vulgaris</name>
    <name type="common">Blood worm</name>
    <dbReference type="NCBI Taxonomy" id="40348"/>
    <lineage>
        <taxon>Eukaryota</taxon>
        <taxon>Metazoa</taxon>
        <taxon>Ecdysozoa</taxon>
        <taxon>Nematoda</taxon>
        <taxon>Chromadorea</taxon>
        <taxon>Rhabditida</taxon>
        <taxon>Rhabditina</taxon>
        <taxon>Rhabditomorpha</taxon>
        <taxon>Strongyloidea</taxon>
        <taxon>Strongylidae</taxon>
        <taxon>Strongylus</taxon>
    </lineage>
</organism>
<feature type="compositionally biased region" description="Polar residues" evidence="1">
    <location>
        <begin position="202"/>
        <end position="212"/>
    </location>
</feature>
<accession>A0A3P7J450</accession>
<protein>
    <submittedName>
        <fullName evidence="2">Uncharacterized protein</fullName>
    </submittedName>
</protein>
<keyword evidence="3" id="KW-1185">Reference proteome</keyword>
<gene>
    <name evidence="2" type="ORF">SVUK_LOCUS10231</name>
</gene>
<name>A0A3P7J450_STRVU</name>
<dbReference type="AlphaFoldDB" id="A0A3P7J450"/>
<proteinExistence type="predicted"/>